<dbReference type="AlphaFoldDB" id="S4R880"/>
<protein>
    <recommendedName>
        <fullName evidence="2">Receptor ligand binding region domain-containing protein</fullName>
    </recommendedName>
</protein>
<sequence length="113" mass="12150">MPISVNVITSVINDTNPVSIMVELCDLIARKKVHGILFGDDTHQEAIGQVLDVFSSQTAIPILGIYGGSSVVMSNKVRGRSNDPLLRAPAHTRMGAVWAVTHPFGRLREGGTE</sequence>
<dbReference type="STRING" id="7757.ENSPMAP00000001411"/>
<name>S4R880_PETMA</name>
<accession>S4R880</accession>
<reference evidence="1" key="1">
    <citation type="submission" date="2025-08" db="UniProtKB">
        <authorList>
            <consortium name="Ensembl"/>
        </authorList>
    </citation>
    <scope>IDENTIFICATION</scope>
</reference>
<reference evidence="1" key="2">
    <citation type="submission" date="2025-09" db="UniProtKB">
        <authorList>
            <consortium name="Ensembl"/>
        </authorList>
    </citation>
    <scope>IDENTIFICATION</scope>
</reference>
<proteinExistence type="predicted"/>
<evidence type="ECO:0008006" key="2">
    <source>
        <dbReference type="Google" id="ProtNLM"/>
    </source>
</evidence>
<organism evidence="1">
    <name type="scientific">Petromyzon marinus</name>
    <name type="common">Sea lamprey</name>
    <dbReference type="NCBI Taxonomy" id="7757"/>
    <lineage>
        <taxon>Eukaryota</taxon>
        <taxon>Metazoa</taxon>
        <taxon>Chordata</taxon>
        <taxon>Craniata</taxon>
        <taxon>Vertebrata</taxon>
        <taxon>Cyclostomata</taxon>
        <taxon>Hyperoartia</taxon>
        <taxon>Petromyzontiformes</taxon>
        <taxon>Petromyzontidae</taxon>
        <taxon>Petromyzon</taxon>
    </lineage>
</organism>
<dbReference type="GeneTree" id="ENSGT00940000156222"/>
<dbReference type="HOGENOM" id="CLU_2139247_0_0_1"/>
<dbReference type="Ensembl" id="ENSPMAT00000001417.1">
    <property type="protein sequence ID" value="ENSPMAP00000001411.1"/>
    <property type="gene ID" value="ENSPMAG00000001281.1"/>
</dbReference>
<dbReference type="Gene3D" id="3.40.50.2300">
    <property type="match status" value="1"/>
</dbReference>
<evidence type="ECO:0000313" key="1">
    <source>
        <dbReference type="Ensembl" id="ENSPMAP00000001411.1"/>
    </source>
</evidence>